<proteinExistence type="predicted"/>
<reference evidence="2 3" key="1">
    <citation type="journal article" date="2016" name="Nat. Commun.">
        <title>Thousands of microbial genomes shed light on interconnected biogeochemical processes in an aquifer system.</title>
        <authorList>
            <person name="Anantharaman K."/>
            <person name="Brown C.T."/>
            <person name="Hug L.A."/>
            <person name="Sharon I."/>
            <person name="Castelle C.J."/>
            <person name="Probst A.J."/>
            <person name="Thomas B.C."/>
            <person name="Singh A."/>
            <person name="Wilkins M.J."/>
            <person name="Karaoz U."/>
            <person name="Brodie E.L."/>
            <person name="Williams K.H."/>
            <person name="Hubbard S.S."/>
            <person name="Banfield J.F."/>
        </authorList>
    </citation>
    <scope>NUCLEOTIDE SEQUENCE [LARGE SCALE GENOMIC DNA]</scope>
</reference>
<feature type="signal peptide" evidence="1">
    <location>
        <begin position="1"/>
        <end position="19"/>
    </location>
</feature>
<dbReference type="EMBL" id="MFVU01000014">
    <property type="protein sequence ID" value="OGJ02001.1"/>
    <property type="molecule type" value="Genomic_DNA"/>
</dbReference>
<sequence length="315" mass="34199">MKFGLALFLIFGFASAALAASPSSIGVTVAPENPAPLENVTISLNSYLNNLDSVLITWFLNGKNVLSGIGKKSFSLTAPAAGVETRVSIKVALPEGEVTTGVLIRPNTMILLWEATDSYVPPFYKGKALPTIDSEIKIVAMPEVKNTSPKNIVYSWKKDYTADQGASGFGRNFYIYINDYLEDSNTISVVASTVDGTSSESNITVRAAAPKIAFYRQDNGLGIIWEQALSNNHRIAGEEILVAIPYFISPKNLQQPNLVWTWSINDSAVKTSSIRKNFFPVKVGEGTSGTSTIGLQIENTDRIFQSASKQINVEF</sequence>
<keyword evidence="1" id="KW-0732">Signal</keyword>
<comment type="caution">
    <text evidence="2">The sequence shown here is derived from an EMBL/GenBank/DDBJ whole genome shotgun (WGS) entry which is preliminary data.</text>
</comment>
<gene>
    <name evidence="2" type="ORF">A3G53_01815</name>
</gene>
<evidence type="ECO:0008006" key="4">
    <source>
        <dbReference type="Google" id="ProtNLM"/>
    </source>
</evidence>
<accession>A0A1F6Y6I2</accession>
<dbReference type="Proteomes" id="UP000178645">
    <property type="component" value="Unassembled WGS sequence"/>
</dbReference>
<evidence type="ECO:0000313" key="2">
    <source>
        <dbReference type="EMBL" id="OGJ02001.1"/>
    </source>
</evidence>
<name>A0A1F6Y6I2_9BACT</name>
<evidence type="ECO:0000256" key="1">
    <source>
        <dbReference type="SAM" id="SignalP"/>
    </source>
</evidence>
<evidence type="ECO:0000313" key="3">
    <source>
        <dbReference type="Proteomes" id="UP000178645"/>
    </source>
</evidence>
<feature type="chain" id="PRO_5009527515" description="Ig-like domain-containing protein" evidence="1">
    <location>
        <begin position="20"/>
        <end position="315"/>
    </location>
</feature>
<organism evidence="2 3">
    <name type="scientific">Candidatus Nomurabacteria bacterium RIFCSPLOWO2_12_FULL_44_11</name>
    <dbReference type="NCBI Taxonomy" id="1801796"/>
    <lineage>
        <taxon>Bacteria</taxon>
        <taxon>Candidatus Nomuraibacteriota</taxon>
    </lineage>
</organism>
<dbReference type="AlphaFoldDB" id="A0A1F6Y6I2"/>
<protein>
    <recommendedName>
        <fullName evidence="4">Ig-like domain-containing protein</fullName>
    </recommendedName>
</protein>